<dbReference type="PANTHER" id="PTHR19328">
    <property type="entry name" value="HEDGEHOG-INTERACTING PROTEIN"/>
    <property type="match status" value="1"/>
</dbReference>
<dbReference type="Gene3D" id="2.60.120.260">
    <property type="entry name" value="Galactose-binding domain-like"/>
    <property type="match status" value="1"/>
</dbReference>
<dbReference type="SUPFAM" id="SSF50370">
    <property type="entry name" value="Ricin B-like lectins"/>
    <property type="match status" value="1"/>
</dbReference>
<dbReference type="Pfam" id="PF00652">
    <property type="entry name" value="Ricin_B_lectin"/>
    <property type="match status" value="1"/>
</dbReference>
<evidence type="ECO:0000259" key="4">
    <source>
        <dbReference type="PROSITE" id="PS51175"/>
    </source>
</evidence>
<dbReference type="PROSITE" id="PS50231">
    <property type="entry name" value="RICIN_B_LECTIN"/>
    <property type="match status" value="1"/>
</dbReference>
<dbReference type="InterPro" id="IPR035986">
    <property type="entry name" value="PKD_dom_sf"/>
</dbReference>
<organism evidence="5 6">
    <name type="scientific">Plantactinospora siamensis</name>
    <dbReference type="NCBI Taxonomy" id="555372"/>
    <lineage>
        <taxon>Bacteria</taxon>
        <taxon>Bacillati</taxon>
        <taxon>Actinomycetota</taxon>
        <taxon>Actinomycetes</taxon>
        <taxon>Micromonosporales</taxon>
        <taxon>Micromonosporaceae</taxon>
        <taxon>Plantactinospora</taxon>
    </lineage>
</organism>
<dbReference type="InterPro" id="IPR005084">
    <property type="entry name" value="CBM6"/>
</dbReference>
<dbReference type="InterPro" id="IPR000772">
    <property type="entry name" value="Ricin_B_lectin"/>
</dbReference>
<dbReference type="InterPro" id="IPR008979">
    <property type="entry name" value="Galactose-bd-like_sf"/>
</dbReference>
<evidence type="ECO:0000256" key="2">
    <source>
        <dbReference type="SAM" id="SignalP"/>
    </source>
</evidence>
<dbReference type="SUPFAM" id="SSF50952">
    <property type="entry name" value="Soluble quinoprotein glucose dehydrogenase"/>
    <property type="match status" value="1"/>
</dbReference>
<dbReference type="CDD" id="cd00146">
    <property type="entry name" value="PKD"/>
    <property type="match status" value="1"/>
</dbReference>
<dbReference type="Pfam" id="PF07995">
    <property type="entry name" value="GSDH"/>
    <property type="match status" value="1"/>
</dbReference>
<dbReference type="RefSeq" id="WP_377342875.1">
    <property type="nucleotide sequence ID" value="NZ_JBHLUE010000026.1"/>
</dbReference>
<dbReference type="PANTHER" id="PTHR19328:SF75">
    <property type="entry name" value="ALDOSE SUGAR DEHYDROGENASE YLII"/>
    <property type="match status" value="1"/>
</dbReference>
<reference evidence="5 6" key="1">
    <citation type="submission" date="2024-09" db="EMBL/GenBank/DDBJ databases">
        <authorList>
            <person name="Sun Q."/>
            <person name="Mori K."/>
        </authorList>
    </citation>
    <scope>NUCLEOTIDE SEQUENCE [LARGE SCALE GENOMIC DNA]</scope>
    <source>
        <strain evidence="5 6">TBRC 2205</strain>
    </source>
</reference>
<dbReference type="SMART" id="SM00606">
    <property type="entry name" value="CBD_IV"/>
    <property type="match status" value="1"/>
</dbReference>
<dbReference type="SMART" id="SM00089">
    <property type="entry name" value="PKD"/>
    <property type="match status" value="1"/>
</dbReference>
<proteinExistence type="predicted"/>
<dbReference type="Gene3D" id="2.60.40.10">
    <property type="entry name" value="Immunoglobulins"/>
    <property type="match status" value="1"/>
</dbReference>
<dbReference type="CDD" id="cd23451">
    <property type="entry name" value="beta-trefoil_Ricin_laminarinase"/>
    <property type="match status" value="1"/>
</dbReference>
<feature type="domain" description="CBM6" evidence="4">
    <location>
        <begin position="690"/>
        <end position="815"/>
    </location>
</feature>
<dbReference type="InterPro" id="IPR013783">
    <property type="entry name" value="Ig-like_fold"/>
</dbReference>
<evidence type="ECO:0000259" key="3">
    <source>
        <dbReference type="PROSITE" id="PS50093"/>
    </source>
</evidence>
<dbReference type="Pfam" id="PF03422">
    <property type="entry name" value="CBM_6"/>
    <property type="match status" value="1"/>
</dbReference>
<dbReference type="PROSITE" id="PS51175">
    <property type="entry name" value="CBM6"/>
    <property type="match status" value="1"/>
</dbReference>
<dbReference type="Proteomes" id="UP001589894">
    <property type="component" value="Unassembled WGS sequence"/>
</dbReference>
<dbReference type="CDD" id="cd04084">
    <property type="entry name" value="CBM6_xylanase-like"/>
    <property type="match status" value="1"/>
</dbReference>
<name>A0ABV6P3H0_9ACTN</name>
<dbReference type="SUPFAM" id="SSF49299">
    <property type="entry name" value="PKD domain"/>
    <property type="match status" value="1"/>
</dbReference>
<dbReference type="InterPro" id="IPR035992">
    <property type="entry name" value="Ricin_B-like_lectins"/>
</dbReference>
<dbReference type="SUPFAM" id="SSF49785">
    <property type="entry name" value="Galactose-binding domain-like"/>
    <property type="match status" value="1"/>
</dbReference>
<dbReference type="EMBL" id="JBHLUE010000026">
    <property type="protein sequence ID" value="MFC0567571.1"/>
    <property type="molecule type" value="Genomic_DNA"/>
</dbReference>
<dbReference type="Gene3D" id="2.120.10.30">
    <property type="entry name" value="TolB, C-terminal domain"/>
    <property type="match status" value="1"/>
</dbReference>
<keyword evidence="1 2" id="KW-0732">Signal</keyword>
<dbReference type="InterPro" id="IPR006584">
    <property type="entry name" value="Cellulose-bd_IV"/>
</dbReference>
<dbReference type="PROSITE" id="PS50093">
    <property type="entry name" value="PKD"/>
    <property type="match status" value="1"/>
</dbReference>
<feature type="domain" description="PKD" evidence="3">
    <location>
        <begin position="502"/>
        <end position="583"/>
    </location>
</feature>
<gene>
    <name evidence="5" type="ORF">ACFFHU_25965</name>
</gene>
<keyword evidence="6" id="KW-1185">Reference proteome</keyword>
<evidence type="ECO:0000256" key="1">
    <source>
        <dbReference type="ARBA" id="ARBA00022729"/>
    </source>
</evidence>
<accession>A0ABV6P3H0</accession>
<dbReference type="Pfam" id="PF18911">
    <property type="entry name" value="PKD_4"/>
    <property type="match status" value="1"/>
</dbReference>
<dbReference type="InterPro" id="IPR000601">
    <property type="entry name" value="PKD_dom"/>
</dbReference>
<dbReference type="InterPro" id="IPR012938">
    <property type="entry name" value="Glc/Sorbosone_DH"/>
</dbReference>
<evidence type="ECO:0000313" key="5">
    <source>
        <dbReference type="EMBL" id="MFC0567571.1"/>
    </source>
</evidence>
<dbReference type="InterPro" id="IPR022409">
    <property type="entry name" value="PKD/Chitinase_dom"/>
</dbReference>
<comment type="caution">
    <text evidence="5">The sequence shown here is derived from an EMBL/GenBank/DDBJ whole genome shotgun (WGS) entry which is preliminary data.</text>
</comment>
<dbReference type="Gene3D" id="2.80.10.50">
    <property type="match status" value="2"/>
</dbReference>
<evidence type="ECO:0000313" key="6">
    <source>
        <dbReference type="Proteomes" id="UP001589894"/>
    </source>
</evidence>
<feature type="signal peptide" evidence="2">
    <location>
        <begin position="1"/>
        <end position="30"/>
    </location>
</feature>
<feature type="chain" id="PRO_5045769512" evidence="2">
    <location>
        <begin position="31"/>
        <end position="948"/>
    </location>
</feature>
<dbReference type="InterPro" id="IPR011042">
    <property type="entry name" value="6-blade_b-propeller_TolB-like"/>
</dbReference>
<dbReference type="SMART" id="SM00458">
    <property type="entry name" value="RICIN"/>
    <property type="match status" value="1"/>
</dbReference>
<sequence>MSTRHNRIGRQRRWRAAGSALVLLASTATATLSASPARAHPINASDFNQVELARGVAEVGEPMSLAVLPDRSVLHTARDGTLRRTDAAGNTAVVGRLAVYNHDEEGLQGVGVDPGFASNRAIYLYYAPPLSTPAGDAPANGSDWSAWQGVNRLSRFTLNADWTLNTGSEKPVIDVPADRGICCHVGGDIDFDAAGNLYLSTGDDTNPFASDSYSPIDERPDRNPAYDAQRSAANTNDLRGKILRIKVNGDGSYSIPSGNLFPPGTAKTKPEIYAMGLRNPFRLSVDKATGIVYVGDYGPDAGASDPNRGPGGQVEFDRITGPGNFGWPYCTGTNTPAETYNEWDFATGASGPKFDCAGGPTNNSFRNTGLTRLPPAQPAWIRYGGDAGSPPEFGGGSESPMAGPVYRYDPNLNSPVKFPESFDGQFFATEFGRGWIKPIHVNADGSPGTIDNFPWTGKQVMDSAFGPDGAYYVLDYGTGYFNGDANSALYRFEYVGGGNRAPTAAAKADRTSGTAPLTVAFSSAGSSDPEGGALSYRWDFGDGAGSTDANPTHTYTTNGAYSATLTVTDPQGATGSSSVPITVGNTAPTVTIDTPGNGQLFSFGDTVPFRITVTDPEDGAIDCSRVKMTYVLGHDQHGHQISSVNGCSGQLTIPVDGEHDAAANIFAIFDAEYTDDGGLTTHTQHILQPRHRQAEHYKTSSGIATYAKTEAEGGKTVGSIDNGDWIGFEPYRLGDVTSFSARVSSGGVGGTLQVRAGSPTGTVLGSAAVPVTGSWETFTDVTGAVSGAPSGTTTLYLTFAGGPGALFDVDSFTFTTGGGGGGGAGPVVGLAGKCLDVRGAATADGTQVQLYSCNGTGAQQWTVGSDGTLRALGKCLDVSGGATADGTKIQLWTCNGTGAQNWSAQPDKTVRNPQSGKCLDVEGNNPADSTPVHLWTCYANPNQQWTLP</sequence>
<dbReference type="InterPro" id="IPR011041">
    <property type="entry name" value="Quinoprot_gluc/sorb_DH_b-prop"/>
</dbReference>
<protein>
    <submittedName>
        <fullName evidence="5">Carbohydrate-binding protein</fullName>
    </submittedName>
</protein>